<protein>
    <recommendedName>
        <fullName evidence="3">Winged helix-turn-helix domain-containing protein</fullName>
    </recommendedName>
</protein>
<comment type="caution">
    <text evidence="1">The sequence shown here is derived from an EMBL/GenBank/DDBJ whole genome shotgun (WGS) entry which is preliminary data.</text>
</comment>
<evidence type="ECO:0008006" key="3">
    <source>
        <dbReference type="Google" id="ProtNLM"/>
    </source>
</evidence>
<gene>
    <name evidence="1" type="ORF">COT42_03400</name>
</gene>
<dbReference type="EMBL" id="PEYM01000059">
    <property type="protein sequence ID" value="PIS30234.1"/>
    <property type="molecule type" value="Genomic_DNA"/>
</dbReference>
<reference evidence="1 2" key="1">
    <citation type="submission" date="2017-09" db="EMBL/GenBank/DDBJ databases">
        <title>Depth-based differentiation of microbial function through sediment-hosted aquifers and enrichment of novel symbionts in the deep terrestrial subsurface.</title>
        <authorList>
            <person name="Probst A.J."/>
            <person name="Ladd B."/>
            <person name="Jarett J.K."/>
            <person name="Geller-Mcgrath D.E."/>
            <person name="Sieber C.M."/>
            <person name="Emerson J.B."/>
            <person name="Anantharaman K."/>
            <person name="Thomas B.C."/>
            <person name="Malmstrom R."/>
            <person name="Stieglmeier M."/>
            <person name="Klingl A."/>
            <person name="Woyke T."/>
            <person name="Ryan C.M."/>
            <person name="Banfield J.F."/>
        </authorList>
    </citation>
    <scope>NUCLEOTIDE SEQUENCE [LARGE SCALE GENOMIC DNA]</scope>
    <source>
        <strain evidence="1">CG08_land_8_20_14_0_20_45_16</strain>
    </source>
</reference>
<accession>A0A2H0XYV1</accession>
<dbReference type="Proteomes" id="UP000231343">
    <property type="component" value="Unassembled WGS sequence"/>
</dbReference>
<dbReference type="Pfam" id="PF10771">
    <property type="entry name" value="DUF2582"/>
    <property type="match status" value="1"/>
</dbReference>
<organism evidence="1 2">
    <name type="scientific">Candidatus Saganbacteria bacterium CG08_land_8_20_14_0_20_45_16</name>
    <dbReference type="NCBI Taxonomy" id="2014293"/>
    <lineage>
        <taxon>Bacteria</taxon>
        <taxon>Bacillati</taxon>
        <taxon>Saganbacteria</taxon>
    </lineage>
</organism>
<dbReference type="AlphaFoldDB" id="A0A2H0XYV1"/>
<sequence length="76" mass="8867">MREKIGEAAGKVWKKLGEANEINVLQLPRLLREDNETTFQALGWLAHEGKLVYRRDKNKNFVSLTPEEKNIFRTIN</sequence>
<evidence type="ECO:0000313" key="1">
    <source>
        <dbReference type="EMBL" id="PIS30234.1"/>
    </source>
</evidence>
<evidence type="ECO:0000313" key="2">
    <source>
        <dbReference type="Proteomes" id="UP000231343"/>
    </source>
</evidence>
<dbReference type="InterPro" id="IPR036388">
    <property type="entry name" value="WH-like_DNA-bd_sf"/>
</dbReference>
<dbReference type="Gene3D" id="1.10.10.10">
    <property type="entry name" value="Winged helix-like DNA-binding domain superfamily/Winged helix DNA-binding domain"/>
    <property type="match status" value="1"/>
</dbReference>
<name>A0A2H0XYV1_UNCSA</name>
<proteinExistence type="predicted"/>
<dbReference type="InterPro" id="IPR019707">
    <property type="entry name" value="DUF2582"/>
</dbReference>